<comment type="subcellular location">
    <subcellularLocation>
        <location evidence="1">Membrane</location>
        <topology evidence="1">Multi-pass membrane protein</topology>
    </subcellularLocation>
</comment>
<feature type="transmembrane region" description="Helical" evidence="6">
    <location>
        <begin position="180"/>
        <end position="200"/>
    </location>
</feature>
<keyword evidence="8" id="KW-1185">Reference proteome</keyword>
<accession>A0A5C0UIC1</accession>
<dbReference type="RefSeq" id="WP_148951851.1">
    <property type="nucleotide sequence ID" value="NZ_CP043312.1"/>
</dbReference>
<proteinExistence type="predicted"/>
<dbReference type="PIRSF" id="PIRSF006060">
    <property type="entry name" value="AA_transporter"/>
    <property type="match status" value="1"/>
</dbReference>
<feature type="transmembrane region" description="Helical" evidence="6">
    <location>
        <begin position="116"/>
        <end position="138"/>
    </location>
</feature>
<dbReference type="Pfam" id="PF13520">
    <property type="entry name" value="AA_permease_2"/>
    <property type="match status" value="1"/>
</dbReference>
<feature type="transmembrane region" description="Helical" evidence="6">
    <location>
        <begin position="88"/>
        <end position="109"/>
    </location>
</feature>
<organism evidence="7 8">
    <name type="scientific">Candidatus Sneabacter namystus</name>
    <dbReference type="NCBI Taxonomy" id="2601646"/>
    <lineage>
        <taxon>Bacteria</taxon>
        <taxon>Pseudomonadati</taxon>
        <taxon>Pseudomonadota</taxon>
        <taxon>Alphaproteobacteria</taxon>
        <taxon>Rickettsiales</taxon>
        <taxon>Rickettsiaceae</taxon>
        <taxon>Rickettsieae</taxon>
        <taxon>Candidatus Sneabacter</taxon>
    </lineage>
</organism>
<feature type="transmembrane region" description="Helical" evidence="6">
    <location>
        <begin position="212"/>
        <end position="235"/>
    </location>
</feature>
<evidence type="ECO:0000256" key="4">
    <source>
        <dbReference type="ARBA" id="ARBA00022989"/>
    </source>
</evidence>
<feature type="transmembrane region" description="Helical" evidence="6">
    <location>
        <begin position="295"/>
        <end position="316"/>
    </location>
</feature>
<reference evidence="7 8" key="1">
    <citation type="submission" date="2019-08" db="EMBL/GenBank/DDBJ databases">
        <title>Highly reduced genomes of protist endosymbionts show evolutionary convergence.</title>
        <authorList>
            <person name="George E."/>
            <person name="Husnik F."/>
            <person name="Tashyreva D."/>
            <person name="Prokopchuk G."/>
            <person name="Horak A."/>
            <person name="Kwong W.K."/>
            <person name="Lukes J."/>
            <person name="Keeling P.J."/>
        </authorList>
    </citation>
    <scope>NUCLEOTIDE SEQUENCE [LARGE SCALE GENOMIC DNA]</scope>
    <source>
        <strain evidence="7">1621</strain>
    </source>
</reference>
<dbReference type="EMBL" id="CP043312">
    <property type="protein sequence ID" value="QEK39490.1"/>
    <property type="molecule type" value="Genomic_DNA"/>
</dbReference>
<evidence type="ECO:0000256" key="2">
    <source>
        <dbReference type="ARBA" id="ARBA00022448"/>
    </source>
</evidence>
<evidence type="ECO:0000313" key="8">
    <source>
        <dbReference type="Proteomes" id="UP000323844"/>
    </source>
</evidence>
<name>A0A5C0UIC1_9RICK</name>
<feature type="transmembrane region" description="Helical" evidence="6">
    <location>
        <begin position="28"/>
        <end position="51"/>
    </location>
</feature>
<evidence type="ECO:0000256" key="6">
    <source>
        <dbReference type="SAM" id="Phobius"/>
    </source>
</evidence>
<keyword evidence="5 6" id="KW-0472">Membrane</keyword>
<dbReference type="OrthoDB" id="9804700at2"/>
<feature type="transmembrane region" description="Helical" evidence="6">
    <location>
        <begin position="402"/>
        <end position="422"/>
    </location>
</feature>
<feature type="transmembrane region" description="Helical" evidence="6">
    <location>
        <begin position="247"/>
        <end position="275"/>
    </location>
</feature>
<dbReference type="AlphaFoldDB" id="A0A5C0UIC1"/>
<evidence type="ECO:0000256" key="3">
    <source>
        <dbReference type="ARBA" id="ARBA00022692"/>
    </source>
</evidence>
<dbReference type="InterPro" id="IPR002293">
    <property type="entry name" value="AA/rel_permease1"/>
</dbReference>
<keyword evidence="2" id="KW-0813">Transport</keyword>
<feature type="transmembrane region" description="Helical" evidence="6">
    <location>
        <begin position="58"/>
        <end position="76"/>
    </location>
</feature>
<keyword evidence="4 6" id="KW-1133">Transmembrane helix</keyword>
<feature type="transmembrane region" description="Helical" evidence="6">
    <location>
        <begin position="346"/>
        <end position="365"/>
    </location>
</feature>
<dbReference type="PANTHER" id="PTHR43243">
    <property type="entry name" value="INNER MEMBRANE TRANSPORTER YGJI-RELATED"/>
    <property type="match status" value="1"/>
</dbReference>
<feature type="transmembrane region" description="Helical" evidence="6">
    <location>
        <begin position="434"/>
        <end position="453"/>
    </location>
</feature>
<evidence type="ECO:0000313" key="7">
    <source>
        <dbReference type="EMBL" id="QEK39490.1"/>
    </source>
</evidence>
<keyword evidence="3 6" id="KW-0812">Transmembrane</keyword>
<sequence length="456" mass="49008">MIQIFKKLPIDNVKKRSNVVKHLGAFDLTLVGLGAMVGSAIFSLTGVIAAAYCGPSVAICYVIAGLCSVLIAFPYAEVTSTFPTSGSIYSYAGAVVGDIGAWLALSILMMELASGAALASSCMATYCVTLFRDFGFIIPQKFLMTPLEGGIINVPSIIVTCILGGVSCMGSKGSKGMSNFFVYLKFFIIVAFVILIVPYFKVSNVKEFIPFGFDSALIGSAILFGAFAGFSVIPTMADECHNPSRDVVIGMLSSILITALIYFIVSFFIVGAVHYTNLGFPDISLKVMDACGYSALSQMVGAVIVFSISSVVIVLLNSKSKVFAVVSRDGMLPKWFSIVDKRGTPIFGLLFCIVLVSLIGGLTPYNQIAKVTSIGTSGEYLVMMVLACALRVKFSNVKRSFVCPALYVLSTTASMILLYMIVKQLLESLVVAKFVFGWITVWLGVYFAYLFSFRKV</sequence>
<gene>
    <name evidence="7" type="ORF">FZC37_00865</name>
</gene>
<dbReference type="Proteomes" id="UP000323844">
    <property type="component" value="Chromosome"/>
</dbReference>
<evidence type="ECO:0000256" key="5">
    <source>
        <dbReference type="ARBA" id="ARBA00023136"/>
    </source>
</evidence>
<dbReference type="KEGG" id="snay:FZC37_00865"/>
<feature type="transmembrane region" description="Helical" evidence="6">
    <location>
        <begin position="150"/>
        <end position="168"/>
    </location>
</feature>
<evidence type="ECO:0000256" key="1">
    <source>
        <dbReference type="ARBA" id="ARBA00004141"/>
    </source>
</evidence>
<dbReference type="GO" id="GO:0015171">
    <property type="term" value="F:amino acid transmembrane transporter activity"/>
    <property type="evidence" value="ECO:0007669"/>
    <property type="project" value="TreeGrafter"/>
</dbReference>
<dbReference type="Gene3D" id="1.20.1740.10">
    <property type="entry name" value="Amino acid/polyamine transporter I"/>
    <property type="match status" value="1"/>
</dbReference>
<protein>
    <submittedName>
        <fullName evidence="7">Amino acid permease</fullName>
    </submittedName>
</protein>
<dbReference type="PANTHER" id="PTHR43243:SF4">
    <property type="entry name" value="CATIONIC AMINO ACID TRANSPORTER 4"/>
    <property type="match status" value="1"/>
</dbReference>
<dbReference type="GO" id="GO:0016020">
    <property type="term" value="C:membrane"/>
    <property type="evidence" value="ECO:0007669"/>
    <property type="project" value="UniProtKB-SubCell"/>
</dbReference>